<dbReference type="RefSeq" id="WP_203114551.1">
    <property type="nucleotide sequence ID" value="NZ_JAURUO010000002.1"/>
</dbReference>
<feature type="transmembrane region" description="Helical" evidence="6">
    <location>
        <begin position="196"/>
        <end position="217"/>
    </location>
</feature>
<dbReference type="Proteomes" id="UP001229209">
    <property type="component" value="Unassembled WGS sequence"/>
</dbReference>
<evidence type="ECO:0000313" key="8">
    <source>
        <dbReference type="EMBL" id="MDP9727635.1"/>
    </source>
</evidence>
<dbReference type="InterPro" id="IPR050638">
    <property type="entry name" value="AA-Vitamin_Transporters"/>
</dbReference>
<dbReference type="PANTHER" id="PTHR32322:SF2">
    <property type="entry name" value="EAMA DOMAIN-CONTAINING PROTEIN"/>
    <property type="match status" value="1"/>
</dbReference>
<evidence type="ECO:0000259" key="7">
    <source>
        <dbReference type="Pfam" id="PF00892"/>
    </source>
</evidence>
<comment type="subcellular location">
    <subcellularLocation>
        <location evidence="1">Endomembrane system</location>
        <topology evidence="1">Multi-pass membrane protein</topology>
    </subcellularLocation>
</comment>
<feature type="transmembrane region" description="Helical" evidence="6">
    <location>
        <begin position="140"/>
        <end position="157"/>
    </location>
</feature>
<dbReference type="EMBL" id="JAURUO010000002">
    <property type="protein sequence ID" value="MDP9727635.1"/>
    <property type="molecule type" value="Genomic_DNA"/>
</dbReference>
<sequence>MQSEVVPPPGEVPASPSREAFGLFSVLFVNLIWAASFPATAFAVHSFPPVFLTLMRLSVGGLLLSPWLFLRSARRLFHPRVLALSAFLGVVGFSLPVFFETEGLYQSTPAVAAISIAMEPLFTTFIAAMVLRERLTWRRIFALFLALIGAYAIAGFPRPDNPGYWLGDLFMLAAVLCYAVYNALSKKLTDSVPSMPAASASLLFGALGSLPIWLLLHHPLPHEWISKDIYAAAYLTLFCTTGAYVLWNLILRVFHASFAALFLYLQPVFGVLLSVWLLHIQPEASFYVGSVVILFSLFLGRQQRGERSD</sequence>
<organism evidence="8 9">
    <name type="scientific">Alicyclobacillus tolerans</name>
    <dbReference type="NCBI Taxonomy" id="90970"/>
    <lineage>
        <taxon>Bacteria</taxon>
        <taxon>Bacillati</taxon>
        <taxon>Bacillota</taxon>
        <taxon>Bacilli</taxon>
        <taxon>Bacillales</taxon>
        <taxon>Alicyclobacillaceae</taxon>
        <taxon>Alicyclobacillus</taxon>
    </lineage>
</organism>
<feature type="transmembrane region" description="Helical" evidence="6">
    <location>
        <begin position="50"/>
        <end position="69"/>
    </location>
</feature>
<keyword evidence="3 6" id="KW-0812">Transmembrane</keyword>
<keyword evidence="4 6" id="KW-1133">Transmembrane helix</keyword>
<feature type="transmembrane region" description="Helical" evidence="6">
    <location>
        <begin position="21"/>
        <end position="44"/>
    </location>
</feature>
<comment type="caution">
    <text evidence="8">The sequence shown here is derived from an EMBL/GenBank/DDBJ whole genome shotgun (WGS) entry which is preliminary data.</text>
</comment>
<dbReference type="InterPro" id="IPR000620">
    <property type="entry name" value="EamA_dom"/>
</dbReference>
<feature type="transmembrane region" description="Helical" evidence="6">
    <location>
        <begin position="284"/>
        <end position="300"/>
    </location>
</feature>
<evidence type="ECO:0000256" key="5">
    <source>
        <dbReference type="ARBA" id="ARBA00023136"/>
    </source>
</evidence>
<evidence type="ECO:0000256" key="1">
    <source>
        <dbReference type="ARBA" id="ARBA00004127"/>
    </source>
</evidence>
<feature type="transmembrane region" description="Helical" evidence="6">
    <location>
        <begin position="111"/>
        <end position="131"/>
    </location>
</feature>
<feature type="transmembrane region" description="Helical" evidence="6">
    <location>
        <begin position="163"/>
        <end position="184"/>
    </location>
</feature>
<feature type="domain" description="EamA" evidence="7">
    <location>
        <begin position="166"/>
        <end position="299"/>
    </location>
</feature>
<gene>
    <name evidence="8" type="ORF">J2S04_000562</name>
</gene>
<proteinExistence type="inferred from homology"/>
<dbReference type="Pfam" id="PF00892">
    <property type="entry name" value="EamA"/>
    <property type="match status" value="2"/>
</dbReference>
<comment type="similarity">
    <text evidence="2">Belongs to the EamA transporter family.</text>
</comment>
<feature type="transmembrane region" description="Helical" evidence="6">
    <location>
        <begin position="258"/>
        <end position="278"/>
    </location>
</feature>
<evidence type="ECO:0000256" key="2">
    <source>
        <dbReference type="ARBA" id="ARBA00007362"/>
    </source>
</evidence>
<evidence type="ECO:0000256" key="6">
    <source>
        <dbReference type="SAM" id="Phobius"/>
    </source>
</evidence>
<feature type="transmembrane region" description="Helical" evidence="6">
    <location>
        <begin position="229"/>
        <end position="251"/>
    </location>
</feature>
<feature type="transmembrane region" description="Helical" evidence="6">
    <location>
        <begin position="81"/>
        <end position="99"/>
    </location>
</feature>
<dbReference type="InterPro" id="IPR037185">
    <property type="entry name" value="EmrE-like"/>
</dbReference>
<reference evidence="8 9" key="1">
    <citation type="submission" date="2023-07" db="EMBL/GenBank/DDBJ databases">
        <title>Genomic Encyclopedia of Type Strains, Phase IV (KMG-IV): sequencing the most valuable type-strain genomes for metagenomic binning, comparative biology and taxonomic classification.</title>
        <authorList>
            <person name="Goeker M."/>
        </authorList>
    </citation>
    <scope>NUCLEOTIDE SEQUENCE [LARGE SCALE GENOMIC DNA]</scope>
    <source>
        <strain evidence="8 9">DSM 25924</strain>
    </source>
</reference>
<dbReference type="SUPFAM" id="SSF103481">
    <property type="entry name" value="Multidrug resistance efflux transporter EmrE"/>
    <property type="match status" value="2"/>
</dbReference>
<evidence type="ECO:0000256" key="3">
    <source>
        <dbReference type="ARBA" id="ARBA00022692"/>
    </source>
</evidence>
<keyword evidence="9" id="KW-1185">Reference proteome</keyword>
<keyword evidence="5 6" id="KW-0472">Membrane</keyword>
<feature type="domain" description="EamA" evidence="7">
    <location>
        <begin position="21"/>
        <end position="153"/>
    </location>
</feature>
<accession>A0ABT9LTP8</accession>
<dbReference type="PANTHER" id="PTHR32322">
    <property type="entry name" value="INNER MEMBRANE TRANSPORTER"/>
    <property type="match status" value="1"/>
</dbReference>
<name>A0ABT9LTP8_9BACL</name>
<protein>
    <submittedName>
        <fullName evidence="8">Drug/metabolite transporter (DMT)-like permease</fullName>
    </submittedName>
</protein>
<evidence type="ECO:0000313" key="9">
    <source>
        <dbReference type="Proteomes" id="UP001229209"/>
    </source>
</evidence>
<evidence type="ECO:0000256" key="4">
    <source>
        <dbReference type="ARBA" id="ARBA00022989"/>
    </source>
</evidence>